<keyword evidence="2" id="KW-0378">Hydrolase</keyword>
<name>A0A8J6ITR4_9ALTE</name>
<evidence type="ECO:0000256" key="1">
    <source>
        <dbReference type="ARBA" id="ARBA00022722"/>
    </source>
</evidence>
<dbReference type="Pfam" id="PF00929">
    <property type="entry name" value="RNase_T"/>
    <property type="match status" value="1"/>
</dbReference>
<dbReference type="GO" id="GO:0005829">
    <property type="term" value="C:cytosol"/>
    <property type="evidence" value="ECO:0007669"/>
    <property type="project" value="TreeGrafter"/>
</dbReference>
<dbReference type="Proteomes" id="UP000601768">
    <property type="component" value="Unassembled WGS sequence"/>
</dbReference>
<keyword evidence="6" id="KW-1185">Reference proteome</keyword>
<dbReference type="CDD" id="cd06127">
    <property type="entry name" value="DEDDh"/>
    <property type="match status" value="1"/>
</dbReference>
<dbReference type="GO" id="GO:0008408">
    <property type="term" value="F:3'-5' exonuclease activity"/>
    <property type="evidence" value="ECO:0007669"/>
    <property type="project" value="TreeGrafter"/>
</dbReference>
<dbReference type="PANTHER" id="PTHR30231">
    <property type="entry name" value="DNA POLYMERASE III SUBUNIT EPSILON"/>
    <property type="match status" value="1"/>
</dbReference>
<proteinExistence type="predicted"/>
<keyword evidence="3 5" id="KW-0269">Exonuclease</keyword>
<evidence type="ECO:0000256" key="3">
    <source>
        <dbReference type="ARBA" id="ARBA00022839"/>
    </source>
</evidence>
<dbReference type="Gene3D" id="3.30.420.10">
    <property type="entry name" value="Ribonuclease H-like superfamily/Ribonuclease H"/>
    <property type="match status" value="1"/>
</dbReference>
<dbReference type="InterPro" id="IPR013520">
    <property type="entry name" value="Ribonucl_H"/>
</dbReference>
<dbReference type="RefSeq" id="WP_186506571.1">
    <property type="nucleotide sequence ID" value="NZ_JACNEP010000006.1"/>
</dbReference>
<accession>A0A8J6ITR4</accession>
<keyword evidence="1" id="KW-0540">Nuclease</keyword>
<organism evidence="5 6">
    <name type="scientific">Neptunicella marina</name>
    <dbReference type="NCBI Taxonomy" id="2125989"/>
    <lineage>
        <taxon>Bacteria</taxon>
        <taxon>Pseudomonadati</taxon>
        <taxon>Pseudomonadota</taxon>
        <taxon>Gammaproteobacteria</taxon>
        <taxon>Alteromonadales</taxon>
        <taxon>Alteromonadaceae</taxon>
        <taxon>Neptunicella</taxon>
    </lineage>
</organism>
<evidence type="ECO:0000313" key="6">
    <source>
        <dbReference type="Proteomes" id="UP000601768"/>
    </source>
</evidence>
<dbReference type="InterPro" id="IPR036397">
    <property type="entry name" value="RNaseH_sf"/>
</dbReference>
<evidence type="ECO:0000256" key="2">
    <source>
        <dbReference type="ARBA" id="ARBA00022801"/>
    </source>
</evidence>
<dbReference type="SUPFAM" id="SSF53098">
    <property type="entry name" value="Ribonuclease H-like"/>
    <property type="match status" value="1"/>
</dbReference>
<dbReference type="GO" id="GO:0003676">
    <property type="term" value="F:nucleic acid binding"/>
    <property type="evidence" value="ECO:0007669"/>
    <property type="project" value="InterPro"/>
</dbReference>
<evidence type="ECO:0000259" key="4">
    <source>
        <dbReference type="SMART" id="SM00479"/>
    </source>
</evidence>
<dbReference type="SMART" id="SM00479">
    <property type="entry name" value="EXOIII"/>
    <property type="match status" value="1"/>
</dbReference>
<sequence>MRFWTDARRWWIGRKIRNLPQQSFYRSVLPGNNTSWKKVRWLAVDIETTDLHSHSGEIASIGWVPMCDGVIKLSQAEHHIVTIRREVGQSAVFHQLSDAQLTQGMSATKMMERFLEVAEGCVLVFHNAQLDMAFLNKLLRRLIDVPVVTLVVDTMGWEAKKMLEHFHHIPQDSLRLHQCRQRYHLPDYPAHDALTDALATLELLQAQIQYAGEYTTLGDVLKNTR</sequence>
<dbReference type="InterPro" id="IPR012337">
    <property type="entry name" value="RNaseH-like_sf"/>
</dbReference>
<comment type="caution">
    <text evidence="5">The sequence shown here is derived from an EMBL/GenBank/DDBJ whole genome shotgun (WGS) entry which is preliminary data.</text>
</comment>
<evidence type="ECO:0000313" key="5">
    <source>
        <dbReference type="EMBL" id="MBC3766099.1"/>
    </source>
</evidence>
<dbReference type="GO" id="GO:0006259">
    <property type="term" value="P:DNA metabolic process"/>
    <property type="evidence" value="ECO:0007669"/>
    <property type="project" value="UniProtKB-ARBA"/>
</dbReference>
<dbReference type="AlphaFoldDB" id="A0A8J6ITR4"/>
<reference evidence="5" key="1">
    <citation type="journal article" date="2018" name="Int. J. Syst. Evol. Microbiol.">
        <title>Neptunicella marina gen. nov., sp. nov., isolated from surface seawater.</title>
        <authorList>
            <person name="Liu X."/>
            <person name="Lai Q."/>
            <person name="Du Y."/>
            <person name="Zhang X."/>
            <person name="Liu Z."/>
            <person name="Sun F."/>
            <person name="Shao Z."/>
        </authorList>
    </citation>
    <scope>NUCLEOTIDE SEQUENCE</scope>
    <source>
        <strain evidence="5">S27-2</strain>
    </source>
</reference>
<gene>
    <name evidence="5" type="ORF">H8B19_09420</name>
</gene>
<dbReference type="EMBL" id="JACNEP010000006">
    <property type="protein sequence ID" value="MBC3766099.1"/>
    <property type="molecule type" value="Genomic_DNA"/>
</dbReference>
<reference evidence="5" key="2">
    <citation type="submission" date="2020-08" db="EMBL/GenBank/DDBJ databases">
        <authorList>
            <person name="Lai Q."/>
        </authorList>
    </citation>
    <scope>NUCLEOTIDE SEQUENCE</scope>
    <source>
        <strain evidence="5">S27-2</strain>
    </source>
</reference>
<protein>
    <submittedName>
        <fullName evidence="5">3'-5' exonuclease</fullName>
    </submittedName>
</protein>
<feature type="domain" description="Exonuclease" evidence="4">
    <location>
        <begin position="40"/>
        <end position="213"/>
    </location>
</feature>
<dbReference type="PANTHER" id="PTHR30231:SF4">
    <property type="entry name" value="PROTEIN NEN2"/>
    <property type="match status" value="1"/>
</dbReference>